<accession>A0A804LJ73</accession>
<organism evidence="1 2">
    <name type="scientific">Zea mays</name>
    <name type="common">Maize</name>
    <dbReference type="NCBI Taxonomy" id="4577"/>
    <lineage>
        <taxon>Eukaryota</taxon>
        <taxon>Viridiplantae</taxon>
        <taxon>Streptophyta</taxon>
        <taxon>Embryophyta</taxon>
        <taxon>Tracheophyta</taxon>
        <taxon>Spermatophyta</taxon>
        <taxon>Magnoliopsida</taxon>
        <taxon>Liliopsida</taxon>
        <taxon>Poales</taxon>
        <taxon>Poaceae</taxon>
        <taxon>PACMAD clade</taxon>
        <taxon>Panicoideae</taxon>
        <taxon>Andropogonodae</taxon>
        <taxon>Andropogoneae</taxon>
        <taxon>Tripsacinae</taxon>
        <taxon>Zea</taxon>
    </lineage>
</organism>
<sequence>MPAGCSGSTPAPSLPYPCLALELAPDARACMWRTRPAVAVRALMHAAACRARSPARAAHSRAREAGRAAASAEAHGGSKQLAHVACLPAAGPGRRASPVVGWIRRLSVSSAVESRARAGRDSACCLHGPPIMNGSEREAVLSIGCACACATLHGVGTCVYVAADASSTIRYWERAFVGARARPASR</sequence>
<evidence type="ECO:0000313" key="1">
    <source>
        <dbReference type="EnsemblPlants" id="Zm00001eb014990_P001"/>
    </source>
</evidence>
<keyword evidence="2" id="KW-1185">Reference proteome</keyword>
<reference evidence="1" key="3">
    <citation type="submission" date="2021-05" db="UniProtKB">
        <authorList>
            <consortium name="EnsemblPlants"/>
        </authorList>
    </citation>
    <scope>IDENTIFICATION</scope>
    <source>
        <strain evidence="1">cv. B73</strain>
    </source>
</reference>
<evidence type="ECO:0000313" key="2">
    <source>
        <dbReference type="Proteomes" id="UP000007305"/>
    </source>
</evidence>
<dbReference type="AlphaFoldDB" id="A0A804LJ73"/>
<proteinExistence type="predicted"/>
<dbReference type="Gramene" id="Zm00001eb014990_T001">
    <property type="protein sequence ID" value="Zm00001eb014990_P001"/>
    <property type="gene ID" value="Zm00001eb014990"/>
</dbReference>
<dbReference type="InParanoid" id="A0A804LJ73"/>
<reference evidence="2" key="1">
    <citation type="submission" date="2015-12" db="EMBL/GenBank/DDBJ databases">
        <title>Update maize B73 reference genome by single molecule sequencing technologies.</title>
        <authorList>
            <consortium name="Maize Genome Sequencing Project"/>
            <person name="Ware D."/>
        </authorList>
    </citation>
    <scope>NUCLEOTIDE SEQUENCE [LARGE SCALE GENOMIC DNA]</scope>
    <source>
        <strain evidence="2">cv. B73</strain>
    </source>
</reference>
<protein>
    <submittedName>
        <fullName evidence="1">Uncharacterized protein</fullName>
    </submittedName>
</protein>
<dbReference type="EnsemblPlants" id="Zm00001eb014990_T001">
    <property type="protein sequence ID" value="Zm00001eb014990_P001"/>
    <property type="gene ID" value="Zm00001eb014990"/>
</dbReference>
<dbReference type="Proteomes" id="UP000007305">
    <property type="component" value="Chromosome 1"/>
</dbReference>
<reference evidence="1" key="2">
    <citation type="submission" date="2019-07" db="EMBL/GenBank/DDBJ databases">
        <authorList>
            <person name="Seetharam A."/>
            <person name="Woodhouse M."/>
            <person name="Cannon E."/>
        </authorList>
    </citation>
    <scope>NUCLEOTIDE SEQUENCE [LARGE SCALE GENOMIC DNA]</scope>
    <source>
        <strain evidence="1">cv. B73</strain>
    </source>
</reference>
<name>A0A804LJ73_MAIZE</name>